<evidence type="ECO:0000259" key="6">
    <source>
        <dbReference type="PROSITE" id="PS50043"/>
    </source>
</evidence>
<dbReference type="Pfam" id="PF00072">
    <property type="entry name" value="Response_reg"/>
    <property type="match status" value="1"/>
</dbReference>
<keyword evidence="9" id="KW-1185">Reference proteome</keyword>
<feature type="domain" description="Response regulatory" evidence="7">
    <location>
        <begin position="17"/>
        <end position="137"/>
    </location>
</feature>
<dbReference type="EMBL" id="CP000910">
    <property type="protein sequence ID" value="ABY25179.1"/>
    <property type="molecule type" value="Genomic_DNA"/>
</dbReference>
<keyword evidence="4" id="KW-0804">Transcription</keyword>
<dbReference type="PRINTS" id="PR00038">
    <property type="entry name" value="HTHLUXR"/>
</dbReference>
<dbReference type="Gene3D" id="3.40.50.2300">
    <property type="match status" value="1"/>
</dbReference>
<keyword evidence="1 5" id="KW-0597">Phosphoprotein</keyword>
<dbReference type="SMART" id="SM00448">
    <property type="entry name" value="REC"/>
    <property type="match status" value="1"/>
</dbReference>
<dbReference type="GO" id="GO:0003677">
    <property type="term" value="F:DNA binding"/>
    <property type="evidence" value="ECO:0007669"/>
    <property type="project" value="UniProtKB-KW"/>
</dbReference>
<evidence type="ECO:0000256" key="5">
    <source>
        <dbReference type="PROSITE-ProRule" id="PRU00169"/>
    </source>
</evidence>
<evidence type="ECO:0000256" key="2">
    <source>
        <dbReference type="ARBA" id="ARBA00023015"/>
    </source>
</evidence>
<protein>
    <submittedName>
        <fullName evidence="8">Two component response regulator</fullName>
    </submittedName>
</protein>
<sequence length="225" mass="24136">MAASMTAPNFGARTTISVALADDQALIRDGLATILAFAQDIDVVAIAENGRDVLQQINKLAIDCKPQVTLLDLQMPVLDGVGTTKELLSQYPEMAIIILTTYQDDASISAALAAGARSYLTKDAGRDRILAAIRSTASGQATFDVAVARRLISGLKPSKPSFPELTERESEILALIAAGRNNQEIAQESFVSVATVKTHINNIFAKLQLRDRAQAITLWNSRAGR</sequence>
<dbReference type="InterPro" id="IPR011006">
    <property type="entry name" value="CheY-like_superfamily"/>
</dbReference>
<dbReference type="STRING" id="288705.RSal33209_3470"/>
<dbReference type="InterPro" id="IPR000792">
    <property type="entry name" value="Tscrpt_reg_LuxR_C"/>
</dbReference>
<dbReference type="PANTHER" id="PTHR43214:SF24">
    <property type="entry name" value="TRANSCRIPTIONAL REGULATORY PROTEIN NARL-RELATED"/>
    <property type="match status" value="1"/>
</dbReference>
<organism evidence="8 9">
    <name type="scientific">Renibacterium salmoninarum (strain ATCC 33209 / DSM 20767 / JCM 11484 / NBRC 15589 / NCIMB 2235)</name>
    <dbReference type="NCBI Taxonomy" id="288705"/>
    <lineage>
        <taxon>Bacteria</taxon>
        <taxon>Bacillati</taxon>
        <taxon>Actinomycetota</taxon>
        <taxon>Actinomycetes</taxon>
        <taxon>Micrococcales</taxon>
        <taxon>Micrococcaceae</taxon>
        <taxon>Renibacterium</taxon>
    </lineage>
</organism>
<dbReference type="KEGG" id="rsa:RSal33209_3470"/>
<accession>A9WVF8</accession>
<dbReference type="CDD" id="cd17535">
    <property type="entry name" value="REC_NarL-like"/>
    <property type="match status" value="1"/>
</dbReference>
<dbReference type="SMART" id="SM00421">
    <property type="entry name" value="HTH_LUXR"/>
    <property type="match status" value="1"/>
</dbReference>
<evidence type="ECO:0000256" key="4">
    <source>
        <dbReference type="ARBA" id="ARBA00023163"/>
    </source>
</evidence>
<dbReference type="GO" id="GO:0000160">
    <property type="term" value="P:phosphorelay signal transduction system"/>
    <property type="evidence" value="ECO:0007669"/>
    <property type="project" value="InterPro"/>
</dbReference>
<dbReference type="InterPro" id="IPR058245">
    <property type="entry name" value="NreC/VraR/RcsB-like_REC"/>
</dbReference>
<evidence type="ECO:0000313" key="8">
    <source>
        <dbReference type="EMBL" id="ABY25179.1"/>
    </source>
</evidence>
<dbReference type="AlphaFoldDB" id="A9WVF8"/>
<dbReference type="Pfam" id="PF00196">
    <property type="entry name" value="GerE"/>
    <property type="match status" value="1"/>
</dbReference>
<feature type="modified residue" description="4-aspartylphosphate" evidence="5">
    <location>
        <position position="72"/>
    </location>
</feature>
<gene>
    <name evidence="8" type="ordered locus">RSal33209_3470</name>
</gene>
<keyword evidence="2" id="KW-0805">Transcription regulation</keyword>
<dbReference type="HOGENOM" id="CLU_000445_90_10_11"/>
<dbReference type="CDD" id="cd06170">
    <property type="entry name" value="LuxR_C_like"/>
    <property type="match status" value="1"/>
</dbReference>
<evidence type="ECO:0000256" key="3">
    <source>
        <dbReference type="ARBA" id="ARBA00023125"/>
    </source>
</evidence>
<reference evidence="9" key="1">
    <citation type="journal article" date="2008" name="J. Bacteriol.">
        <title>Genome sequence of the fish pathogen Renibacterium salmoninarum suggests reductive evolution away from an environmental Arthrobacter ancestor.</title>
        <authorList>
            <person name="Wiens G.D."/>
            <person name="Rockey D.D."/>
            <person name="Wu Z."/>
            <person name="Chang J."/>
            <person name="Levy R."/>
            <person name="Crane S."/>
            <person name="Chen D.S."/>
            <person name="Capri G.R."/>
            <person name="Burnett J.R."/>
            <person name="Sudheesh P.S."/>
            <person name="Schipma M.J."/>
            <person name="Burd H."/>
            <person name="Bhattacharyya A."/>
            <person name="Rhodes L.D."/>
            <person name="Kaul R."/>
            <person name="Strom M.S."/>
        </authorList>
    </citation>
    <scope>NUCLEOTIDE SEQUENCE [LARGE SCALE GENOMIC DNA]</scope>
    <source>
        <strain evidence="9">ATCC 33209 / DSM 20767 / JCM 11484 / NBRC 15589 / NCIMB 2235</strain>
    </source>
</reference>
<evidence type="ECO:0000259" key="7">
    <source>
        <dbReference type="PROSITE" id="PS50110"/>
    </source>
</evidence>
<dbReference type="SUPFAM" id="SSF52172">
    <property type="entry name" value="CheY-like"/>
    <property type="match status" value="1"/>
</dbReference>
<dbReference type="InterPro" id="IPR039420">
    <property type="entry name" value="WalR-like"/>
</dbReference>
<proteinExistence type="predicted"/>
<dbReference type="GO" id="GO:0006355">
    <property type="term" value="P:regulation of DNA-templated transcription"/>
    <property type="evidence" value="ECO:0007669"/>
    <property type="project" value="InterPro"/>
</dbReference>
<keyword evidence="3" id="KW-0238">DNA-binding</keyword>
<dbReference type="InterPro" id="IPR016032">
    <property type="entry name" value="Sig_transdc_resp-reg_C-effctor"/>
</dbReference>
<evidence type="ECO:0000256" key="1">
    <source>
        <dbReference type="ARBA" id="ARBA00022553"/>
    </source>
</evidence>
<dbReference type="PANTHER" id="PTHR43214">
    <property type="entry name" value="TWO-COMPONENT RESPONSE REGULATOR"/>
    <property type="match status" value="1"/>
</dbReference>
<dbReference type="Proteomes" id="UP000002007">
    <property type="component" value="Chromosome"/>
</dbReference>
<dbReference type="PROSITE" id="PS50043">
    <property type="entry name" value="HTH_LUXR_2"/>
    <property type="match status" value="1"/>
</dbReference>
<dbReference type="PROSITE" id="PS50110">
    <property type="entry name" value="RESPONSE_REGULATORY"/>
    <property type="match status" value="1"/>
</dbReference>
<name>A9WVF8_RENSM</name>
<feature type="domain" description="HTH luxR-type" evidence="6">
    <location>
        <begin position="158"/>
        <end position="223"/>
    </location>
</feature>
<dbReference type="InterPro" id="IPR001789">
    <property type="entry name" value="Sig_transdc_resp-reg_receiver"/>
</dbReference>
<evidence type="ECO:0000313" key="9">
    <source>
        <dbReference type="Proteomes" id="UP000002007"/>
    </source>
</evidence>
<dbReference type="SUPFAM" id="SSF46894">
    <property type="entry name" value="C-terminal effector domain of the bipartite response regulators"/>
    <property type="match status" value="1"/>
</dbReference>
<dbReference type="eggNOG" id="COG2197">
    <property type="taxonomic scope" value="Bacteria"/>
</dbReference>